<dbReference type="InterPro" id="IPR005662">
    <property type="entry name" value="GTPase_Era-like"/>
</dbReference>
<name>A0A813HRN0_POLGL</name>
<dbReference type="InterPro" id="IPR027417">
    <property type="entry name" value="P-loop_NTPase"/>
</dbReference>
<dbReference type="GO" id="GO:0019843">
    <property type="term" value="F:rRNA binding"/>
    <property type="evidence" value="ECO:0007669"/>
    <property type="project" value="TreeGrafter"/>
</dbReference>
<feature type="non-terminal residue" evidence="1">
    <location>
        <position position="1"/>
    </location>
</feature>
<reference evidence="1" key="1">
    <citation type="submission" date="2021-02" db="EMBL/GenBank/DDBJ databases">
        <authorList>
            <person name="Dougan E. K."/>
            <person name="Rhodes N."/>
            <person name="Thang M."/>
            <person name="Chan C."/>
        </authorList>
    </citation>
    <scope>NUCLEOTIDE SEQUENCE</scope>
</reference>
<keyword evidence="2" id="KW-1185">Reference proteome</keyword>
<dbReference type="PANTHER" id="PTHR42698:SF1">
    <property type="entry name" value="GTPASE ERA, MITOCHONDRIAL"/>
    <property type="match status" value="1"/>
</dbReference>
<dbReference type="EMBL" id="CAJNNV010032578">
    <property type="protein sequence ID" value="CAE8640397.1"/>
    <property type="molecule type" value="Genomic_DNA"/>
</dbReference>
<dbReference type="Gene3D" id="3.40.50.300">
    <property type="entry name" value="P-loop containing nucleotide triphosphate hydrolases"/>
    <property type="match status" value="1"/>
</dbReference>
<dbReference type="Proteomes" id="UP000654075">
    <property type="component" value="Unassembled WGS sequence"/>
</dbReference>
<sequence length="253" mass="28779">VSIVSPKPQTTRQRILGLALLSPRPNSPPTTQAVFVDTAGIMQLTTSSEFGGSFRHKQKKLFRHSKLHKAMVKTAWKSVRDVDATFWVLDASKCSAYGGFLPESPELDGISVGPTMRDAWWTHPELEEELCFLRELKKRKKQVSVVFNKTDVLREMGVDIEGFCLEMRERLERDLGRDEQGEALLINLWPTSVLKEPESLLSLQRWLCENLPEQSPIYPVENISDVPARVAASEITREKLMCVLRDEVPYQLT</sequence>
<dbReference type="SUPFAM" id="SSF52540">
    <property type="entry name" value="P-loop containing nucleoside triphosphate hydrolases"/>
    <property type="match status" value="1"/>
</dbReference>
<dbReference type="GO" id="GO:0000028">
    <property type="term" value="P:ribosomal small subunit assembly"/>
    <property type="evidence" value="ECO:0007669"/>
    <property type="project" value="TreeGrafter"/>
</dbReference>
<protein>
    <submittedName>
        <fullName evidence="1">Uncharacterized protein</fullName>
    </submittedName>
</protein>
<proteinExistence type="predicted"/>
<feature type="non-terminal residue" evidence="1">
    <location>
        <position position="253"/>
    </location>
</feature>
<gene>
    <name evidence="1" type="ORF">PGLA1383_LOCUS55272</name>
</gene>
<comment type="caution">
    <text evidence="1">The sequence shown here is derived from an EMBL/GenBank/DDBJ whole genome shotgun (WGS) entry which is preliminary data.</text>
</comment>
<accession>A0A813HRN0</accession>
<dbReference type="OrthoDB" id="8954335at2759"/>
<evidence type="ECO:0000313" key="2">
    <source>
        <dbReference type="Proteomes" id="UP000654075"/>
    </source>
</evidence>
<dbReference type="GO" id="GO:0043024">
    <property type="term" value="F:ribosomal small subunit binding"/>
    <property type="evidence" value="ECO:0007669"/>
    <property type="project" value="TreeGrafter"/>
</dbReference>
<organism evidence="1 2">
    <name type="scientific">Polarella glacialis</name>
    <name type="common">Dinoflagellate</name>
    <dbReference type="NCBI Taxonomy" id="89957"/>
    <lineage>
        <taxon>Eukaryota</taxon>
        <taxon>Sar</taxon>
        <taxon>Alveolata</taxon>
        <taxon>Dinophyceae</taxon>
        <taxon>Suessiales</taxon>
        <taxon>Suessiaceae</taxon>
        <taxon>Polarella</taxon>
    </lineage>
</organism>
<evidence type="ECO:0000313" key="1">
    <source>
        <dbReference type="EMBL" id="CAE8640397.1"/>
    </source>
</evidence>
<dbReference type="PANTHER" id="PTHR42698">
    <property type="entry name" value="GTPASE ERA"/>
    <property type="match status" value="1"/>
</dbReference>
<dbReference type="AlphaFoldDB" id="A0A813HRN0"/>
<dbReference type="GO" id="GO:0005525">
    <property type="term" value="F:GTP binding"/>
    <property type="evidence" value="ECO:0007669"/>
    <property type="project" value="InterPro"/>
</dbReference>